<proteinExistence type="predicted"/>
<organism evidence="2 3">
    <name type="scientific">Thiocystis violascens (strain ATCC 17096 / DSM 198 / 6111)</name>
    <name type="common">Chromatium violascens</name>
    <dbReference type="NCBI Taxonomy" id="765911"/>
    <lineage>
        <taxon>Bacteria</taxon>
        <taxon>Pseudomonadati</taxon>
        <taxon>Pseudomonadota</taxon>
        <taxon>Gammaproteobacteria</taxon>
        <taxon>Chromatiales</taxon>
        <taxon>Chromatiaceae</taxon>
        <taxon>Thiocystis</taxon>
    </lineage>
</organism>
<protein>
    <recommendedName>
        <fullName evidence="1">Ribbon-helix-helix protein RHH domain-containing protein</fullName>
    </recommendedName>
</protein>
<dbReference type="SUPFAM" id="SSF47598">
    <property type="entry name" value="Ribbon-helix-helix"/>
    <property type="match status" value="1"/>
</dbReference>
<dbReference type="KEGG" id="tvi:Thivi_2916"/>
<dbReference type="HOGENOM" id="CLU_201221_1_0_6"/>
<evidence type="ECO:0000259" key="1">
    <source>
        <dbReference type="Pfam" id="PF19839"/>
    </source>
</evidence>
<dbReference type="OrthoDB" id="9181780at2"/>
<dbReference type="AlphaFoldDB" id="I3YCV3"/>
<dbReference type="Proteomes" id="UP000006062">
    <property type="component" value="Chromosome"/>
</dbReference>
<keyword evidence="3" id="KW-1185">Reference proteome</keyword>
<accession>I3YCV3</accession>
<dbReference type="GO" id="GO:0006355">
    <property type="term" value="P:regulation of DNA-templated transcription"/>
    <property type="evidence" value="ECO:0007669"/>
    <property type="project" value="InterPro"/>
</dbReference>
<sequence>MEKRTARMTFLIDPIKKQIFEEICAQQDLTSSQVIRRLMRQYIVEHAGTRELPEWLTGTSVKSEDGAS</sequence>
<feature type="domain" description="Ribbon-helix-helix protein RHH" evidence="1">
    <location>
        <begin position="1"/>
        <end position="65"/>
    </location>
</feature>
<gene>
    <name evidence="2" type="ordered locus">Thivi_2916</name>
</gene>
<dbReference type="InterPro" id="IPR045559">
    <property type="entry name" value="RHH_9"/>
</dbReference>
<evidence type="ECO:0000313" key="2">
    <source>
        <dbReference type="EMBL" id="AFL74821.1"/>
    </source>
</evidence>
<dbReference type="InterPro" id="IPR010985">
    <property type="entry name" value="Ribbon_hlx_hlx"/>
</dbReference>
<evidence type="ECO:0000313" key="3">
    <source>
        <dbReference type="Proteomes" id="UP000006062"/>
    </source>
</evidence>
<name>I3YCV3_THIV6</name>
<dbReference type="RefSeq" id="WP_014779250.1">
    <property type="nucleotide sequence ID" value="NC_018012.1"/>
</dbReference>
<reference evidence="2 3" key="1">
    <citation type="submission" date="2012-06" db="EMBL/GenBank/DDBJ databases">
        <title>Complete sequence of Thiocystis violascens DSM 198.</title>
        <authorList>
            <consortium name="US DOE Joint Genome Institute"/>
            <person name="Lucas S."/>
            <person name="Han J."/>
            <person name="Lapidus A."/>
            <person name="Cheng J.-F."/>
            <person name="Goodwin L."/>
            <person name="Pitluck S."/>
            <person name="Peters L."/>
            <person name="Ovchinnikova G."/>
            <person name="Teshima H."/>
            <person name="Detter J.C."/>
            <person name="Han C."/>
            <person name="Tapia R."/>
            <person name="Land M."/>
            <person name="Hauser L."/>
            <person name="Kyrpides N."/>
            <person name="Ivanova N."/>
            <person name="Pagani I."/>
            <person name="Vogl K."/>
            <person name="Liu Z."/>
            <person name="Frigaard N.-U."/>
            <person name="Bryant D."/>
            <person name="Woyke T."/>
        </authorList>
    </citation>
    <scope>NUCLEOTIDE SEQUENCE [LARGE SCALE GENOMIC DNA]</scope>
    <source>
        <strain evidence="3">ATCC 17096 / DSM 198 / 6111</strain>
    </source>
</reference>
<dbReference type="STRING" id="765911.Thivi_2916"/>
<dbReference type="eggNOG" id="COG3905">
    <property type="taxonomic scope" value="Bacteria"/>
</dbReference>
<dbReference type="EMBL" id="CP003154">
    <property type="protein sequence ID" value="AFL74821.1"/>
    <property type="molecule type" value="Genomic_DNA"/>
</dbReference>
<dbReference type="Pfam" id="PF19839">
    <property type="entry name" value="RHH_9"/>
    <property type="match status" value="1"/>
</dbReference>